<evidence type="ECO:0000313" key="3">
    <source>
        <dbReference type="Proteomes" id="UP001642484"/>
    </source>
</evidence>
<dbReference type="EMBL" id="CAXAMN010011046">
    <property type="protein sequence ID" value="CAK9033538.1"/>
    <property type="molecule type" value="Genomic_DNA"/>
</dbReference>
<proteinExistence type="predicted"/>
<dbReference type="Proteomes" id="UP001642484">
    <property type="component" value="Unassembled WGS sequence"/>
</dbReference>
<organism evidence="2 3">
    <name type="scientific">Durusdinium trenchii</name>
    <dbReference type="NCBI Taxonomy" id="1381693"/>
    <lineage>
        <taxon>Eukaryota</taxon>
        <taxon>Sar</taxon>
        <taxon>Alveolata</taxon>
        <taxon>Dinophyceae</taxon>
        <taxon>Suessiales</taxon>
        <taxon>Symbiodiniaceae</taxon>
        <taxon>Durusdinium</taxon>
    </lineage>
</organism>
<gene>
    <name evidence="2" type="ORF">CCMP2556_LOCUS19118</name>
</gene>
<sequence>MLFGPGTQEEIELPSDVDDDLDFLSTPRQSVKRALKFSPAQPKSTMPSKTVHGARMVGRSRIPQKKPSIKAGQVSKRVTKPNKSSKKVATHSKTDEQIDTSALDLAWSALSQSKGRRAADHQIMEFYSRPRLVPMAASFGMTGQISLDLVHGWNGLDPEHQALACRLLGQLRPQFLMCSPPCTFFSPLMKMWNFRRMSAPDIRRRKKAAVGMVEQAVDSCLAQHRSGRYFAFEHPIRATSWEITSLRKRVATSGTFVVNFDQCQVDLVSPLGQPMQKRTRIWTNSPGVVAMFESKQCTCICEHRRIEGSELGHSLSKWAQTYPPKMVKCLLQGVSRDIQP</sequence>
<protein>
    <submittedName>
        <fullName evidence="2">Uncharacterized protein</fullName>
    </submittedName>
</protein>
<evidence type="ECO:0000313" key="2">
    <source>
        <dbReference type="EMBL" id="CAK9033538.1"/>
    </source>
</evidence>
<accession>A0ABP0L2Y7</accession>
<evidence type="ECO:0000256" key="1">
    <source>
        <dbReference type="SAM" id="MobiDB-lite"/>
    </source>
</evidence>
<keyword evidence="3" id="KW-1185">Reference proteome</keyword>
<comment type="caution">
    <text evidence="2">The sequence shown here is derived from an EMBL/GenBank/DDBJ whole genome shotgun (WGS) entry which is preliminary data.</text>
</comment>
<feature type="compositionally biased region" description="Acidic residues" evidence="1">
    <location>
        <begin position="9"/>
        <end position="22"/>
    </location>
</feature>
<reference evidence="2 3" key="1">
    <citation type="submission" date="2024-02" db="EMBL/GenBank/DDBJ databases">
        <authorList>
            <person name="Chen Y."/>
            <person name="Shah S."/>
            <person name="Dougan E. K."/>
            <person name="Thang M."/>
            <person name="Chan C."/>
        </authorList>
    </citation>
    <scope>NUCLEOTIDE SEQUENCE [LARGE SCALE GENOMIC DNA]</scope>
</reference>
<feature type="region of interest" description="Disordered" evidence="1">
    <location>
        <begin position="1"/>
        <end position="22"/>
    </location>
</feature>
<name>A0ABP0L2Y7_9DINO</name>
<feature type="compositionally biased region" description="Basic residues" evidence="1">
    <location>
        <begin position="77"/>
        <end position="90"/>
    </location>
</feature>
<feature type="region of interest" description="Disordered" evidence="1">
    <location>
        <begin position="35"/>
        <end position="95"/>
    </location>
</feature>